<dbReference type="InterPro" id="IPR002130">
    <property type="entry name" value="Cyclophilin-type_PPIase_dom"/>
</dbReference>
<dbReference type="Gene3D" id="2.40.100.10">
    <property type="entry name" value="Cyclophilin-like"/>
    <property type="match status" value="1"/>
</dbReference>
<dbReference type="GO" id="GO:0005737">
    <property type="term" value="C:cytoplasm"/>
    <property type="evidence" value="ECO:0007669"/>
    <property type="project" value="TreeGrafter"/>
</dbReference>
<dbReference type="CDD" id="cd06467">
    <property type="entry name" value="p23_NUDC_like"/>
    <property type="match status" value="1"/>
</dbReference>
<dbReference type="AlphaFoldDB" id="A0A7S2C0G3"/>
<keyword evidence="3" id="KW-0413">Isomerase</keyword>
<evidence type="ECO:0000256" key="2">
    <source>
        <dbReference type="ARBA" id="ARBA00023110"/>
    </source>
</evidence>
<dbReference type="InterPro" id="IPR029000">
    <property type="entry name" value="Cyclophilin-like_dom_sf"/>
</dbReference>
<keyword evidence="2" id="KW-0697">Rotamase</keyword>
<dbReference type="PANTHER" id="PTHR11071:SF561">
    <property type="entry name" value="PEPTIDYL-PROLYL CIS-TRANS ISOMERASE D-RELATED"/>
    <property type="match status" value="1"/>
</dbReference>
<dbReference type="InterPro" id="IPR007052">
    <property type="entry name" value="CS_dom"/>
</dbReference>
<name>A0A7S2C0G3_9STRA</name>
<dbReference type="PROSITE" id="PS51203">
    <property type="entry name" value="CS"/>
    <property type="match status" value="1"/>
</dbReference>
<dbReference type="Pfam" id="PF00160">
    <property type="entry name" value="Pro_isomerase"/>
    <property type="match status" value="1"/>
</dbReference>
<keyword evidence="4" id="KW-0732">Signal</keyword>
<reference evidence="7" key="1">
    <citation type="submission" date="2021-01" db="EMBL/GenBank/DDBJ databases">
        <authorList>
            <person name="Corre E."/>
            <person name="Pelletier E."/>
            <person name="Niang G."/>
            <person name="Scheremetjew M."/>
            <person name="Finn R."/>
            <person name="Kale V."/>
            <person name="Holt S."/>
            <person name="Cochrane G."/>
            <person name="Meng A."/>
            <person name="Brown T."/>
            <person name="Cohen L."/>
        </authorList>
    </citation>
    <scope>NUCLEOTIDE SEQUENCE</scope>
    <source>
        <strain evidence="7">CCMP1381</strain>
    </source>
</reference>
<dbReference type="PANTHER" id="PTHR11071">
    <property type="entry name" value="PEPTIDYL-PROLYL CIS-TRANS ISOMERASE"/>
    <property type="match status" value="1"/>
</dbReference>
<evidence type="ECO:0000256" key="3">
    <source>
        <dbReference type="ARBA" id="ARBA00023235"/>
    </source>
</evidence>
<dbReference type="FunFam" id="2.40.100.10:FF:000023">
    <property type="entry name" value="Peptidyl-prolyl cis-trans isomerase"/>
    <property type="match status" value="1"/>
</dbReference>
<organism evidence="7">
    <name type="scientific">Octactis speculum</name>
    <dbReference type="NCBI Taxonomy" id="3111310"/>
    <lineage>
        <taxon>Eukaryota</taxon>
        <taxon>Sar</taxon>
        <taxon>Stramenopiles</taxon>
        <taxon>Ochrophyta</taxon>
        <taxon>Dictyochophyceae</taxon>
        <taxon>Dictyochales</taxon>
        <taxon>Dictyochaceae</taxon>
        <taxon>Octactis</taxon>
    </lineage>
</organism>
<evidence type="ECO:0000313" key="7">
    <source>
        <dbReference type="EMBL" id="CAD9411641.1"/>
    </source>
</evidence>
<evidence type="ECO:0000256" key="4">
    <source>
        <dbReference type="SAM" id="SignalP"/>
    </source>
</evidence>
<protein>
    <recommendedName>
        <fullName evidence="1">peptidylprolyl isomerase</fullName>
        <ecNumber evidence="1">5.2.1.8</ecNumber>
    </recommendedName>
</protein>
<evidence type="ECO:0000259" key="6">
    <source>
        <dbReference type="PROSITE" id="PS51203"/>
    </source>
</evidence>
<dbReference type="GO" id="GO:0006457">
    <property type="term" value="P:protein folding"/>
    <property type="evidence" value="ECO:0007669"/>
    <property type="project" value="InterPro"/>
</dbReference>
<dbReference type="PRINTS" id="PR00153">
    <property type="entry name" value="CSAPPISMRASE"/>
</dbReference>
<feature type="chain" id="PRO_5030808361" description="peptidylprolyl isomerase" evidence="4">
    <location>
        <begin position="17"/>
        <end position="412"/>
    </location>
</feature>
<dbReference type="InterPro" id="IPR020892">
    <property type="entry name" value="Cyclophilin-type_PPIase_CS"/>
</dbReference>
<dbReference type="EC" id="5.2.1.8" evidence="1"/>
<feature type="domain" description="CS" evidence="6">
    <location>
        <begin position="139"/>
        <end position="232"/>
    </location>
</feature>
<sequence>MLQLHLLVVGSLCAEAMVTRLGPSSTWNTRSKSSGHFRLKSSLPDYTDSTGESLDISDALADSTGDSLDISDALAASAGESLEITDVETLDRLGSLDDEEFDPDFADDFGTDWMDKDFDMNSLMSGGNPNAMTAMKESGSTEKYSWTQTDSHMYLKVPLPVDTLTKSIEFDLSRTHISIGVKDATPIVSGDLGGACRSSSSFWIIEENEDGRKVMAVDIEKASEMDNWELFLKTEGDPSFAEVTNSIFLDISVDGANSDRVVIGLFGKAAPRTVENFRCLCTGEKGTGEKGEPLHYKGSNFHRIIPGFMLQGGDFTAGDGTGGESIYGAKFDDESFVYKHLSEGLLSMANSGEDSNGSQFFITVASTPWLDEKHVVFGRVLEGMETIKALELKGNPDGSVESIVTISDCGEL</sequence>
<dbReference type="PROSITE" id="PS00170">
    <property type="entry name" value="CSA_PPIASE_1"/>
    <property type="match status" value="1"/>
</dbReference>
<dbReference type="GO" id="GO:0003755">
    <property type="term" value="F:peptidyl-prolyl cis-trans isomerase activity"/>
    <property type="evidence" value="ECO:0007669"/>
    <property type="project" value="UniProtKB-KW"/>
</dbReference>
<dbReference type="EMBL" id="HBGS01022049">
    <property type="protein sequence ID" value="CAD9411641.1"/>
    <property type="molecule type" value="Transcribed_RNA"/>
</dbReference>
<dbReference type="SUPFAM" id="SSF50891">
    <property type="entry name" value="Cyclophilin-like"/>
    <property type="match status" value="1"/>
</dbReference>
<proteinExistence type="predicted"/>
<gene>
    <name evidence="7" type="ORF">DSPE1174_LOCUS11231</name>
</gene>
<feature type="domain" description="PPIase cyclophilin-type" evidence="5">
    <location>
        <begin position="248"/>
        <end position="411"/>
    </location>
</feature>
<dbReference type="GO" id="GO:0016018">
    <property type="term" value="F:cyclosporin A binding"/>
    <property type="evidence" value="ECO:0007669"/>
    <property type="project" value="TreeGrafter"/>
</dbReference>
<dbReference type="SUPFAM" id="SSF49764">
    <property type="entry name" value="HSP20-like chaperones"/>
    <property type="match status" value="1"/>
</dbReference>
<dbReference type="InterPro" id="IPR008978">
    <property type="entry name" value="HSP20-like_chaperone"/>
</dbReference>
<dbReference type="Gene3D" id="2.60.40.790">
    <property type="match status" value="1"/>
</dbReference>
<dbReference type="PROSITE" id="PS50072">
    <property type="entry name" value="CSA_PPIASE_2"/>
    <property type="match status" value="1"/>
</dbReference>
<evidence type="ECO:0000256" key="1">
    <source>
        <dbReference type="ARBA" id="ARBA00013194"/>
    </source>
</evidence>
<feature type="signal peptide" evidence="4">
    <location>
        <begin position="1"/>
        <end position="16"/>
    </location>
</feature>
<evidence type="ECO:0000259" key="5">
    <source>
        <dbReference type="PROSITE" id="PS50072"/>
    </source>
</evidence>
<accession>A0A7S2C0G3</accession>
<dbReference type="Pfam" id="PF04969">
    <property type="entry name" value="CS"/>
    <property type="match status" value="1"/>
</dbReference>